<sequence>MTGRRAWRRKRGSRGVRGTNRVWQGMGGSADVTLTGGTTRAARREPAVNRRFVLRRTAVHRPTPIEDGLARGQRRWPASYGALGVGCGVVAERVFRPGRRTRRCALKGRYACGSIMARGGVRVAGLARVSIFWRIWRRRDGDRRYRVGDSTTRYCGLCGKRDRWRSGPG</sequence>
<name>A0A165NJ38_9APHY</name>
<reference evidence="2 3" key="1">
    <citation type="journal article" date="2016" name="Mol. Biol. Evol.">
        <title>Comparative Genomics of Early-Diverging Mushroom-Forming Fungi Provides Insights into the Origins of Lignocellulose Decay Capabilities.</title>
        <authorList>
            <person name="Nagy L.G."/>
            <person name="Riley R."/>
            <person name="Tritt A."/>
            <person name="Adam C."/>
            <person name="Daum C."/>
            <person name="Floudas D."/>
            <person name="Sun H."/>
            <person name="Yadav J.S."/>
            <person name="Pangilinan J."/>
            <person name="Larsson K.H."/>
            <person name="Matsuura K."/>
            <person name="Barry K."/>
            <person name="Labutti K."/>
            <person name="Kuo R."/>
            <person name="Ohm R.A."/>
            <person name="Bhattacharya S.S."/>
            <person name="Shirouzu T."/>
            <person name="Yoshinaga Y."/>
            <person name="Martin F.M."/>
            <person name="Grigoriev I.V."/>
            <person name="Hibbett D.S."/>
        </authorList>
    </citation>
    <scope>NUCLEOTIDE SEQUENCE [LARGE SCALE GENOMIC DNA]</scope>
    <source>
        <strain evidence="2 3">L-15889</strain>
    </source>
</reference>
<keyword evidence="3" id="KW-1185">Reference proteome</keyword>
<evidence type="ECO:0000256" key="1">
    <source>
        <dbReference type="SAM" id="MobiDB-lite"/>
    </source>
</evidence>
<organism evidence="2 3">
    <name type="scientific">Daedalea quercina L-15889</name>
    <dbReference type="NCBI Taxonomy" id="1314783"/>
    <lineage>
        <taxon>Eukaryota</taxon>
        <taxon>Fungi</taxon>
        <taxon>Dikarya</taxon>
        <taxon>Basidiomycota</taxon>
        <taxon>Agaricomycotina</taxon>
        <taxon>Agaricomycetes</taxon>
        <taxon>Polyporales</taxon>
        <taxon>Fomitopsis</taxon>
    </lineage>
</organism>
<protein>
    <submittedName>
        <fullName evidence="2">Uncharacterized protein</fullName>
    </submittedName>
</protein>
<gene>
    <name evidence="2" type="ORF">DAEQUDRAFT_427909</name>
</gene>
<dbReference type="AlphaFoldDB" id="A0A165NJ38"/>
<evidence type="ECO:0000313" key="2">
    <source>
        <dbReference type="EMBL" id="KZT67028.1"/>
    </source>
</evidence>
<accession>A0A165NJ38</accession>
<evidence type="ECO:0000313" key="3">
    <source>
        <dbReference type="Proteomes" id="UP000076727"/>
    </source>
</evidence>
<feature type="region of interest" description="Disordered" evidence="1">
    <location>
        <begin position="1"/>
        <end position="20"/>
    </location>
</feature>
<dbReference type="EMBL" id="KV429081">
    <property type="protein sequence ID" value="KZT67028.1"/>
    <property type="molecule type" value="Genomic_DNA"/>
</dbReference>
<dbReference type="Proteomes" id="UP000076727">
    <property type="component" value="Unassembled WGS sequence"/>
</dbReference>
<feature type="compositionally biased region" description="Basic residues" evidence="1">
    <location>
        <begin position="1"/>
        <end position="14"/>
    </location>
</feature>
<proteinExistence type="predicted"/>